<gene>
    <name evidence="1" type="ORF">CIRG_07675</name>
</gene>
<name>A0A0J6YLH2_COCIT</name>
<proteinExistence type="predicted"/>
<dbReference type="EMBL" id="DS028097">
    <property type="protein sequence ID" value="KMP07994.1"/>
    <property type="molecule type" value="Genomic_DNA"/>
</dbReference>
<evidence type="ECO:0000313" key="1">
    <source>
        <dbReference type="EMBL" id="KMP07994.1"/>
    </source>
</evidence>
<sequence length="153" mass="17104">MLKSILRAPSDQNLPDPWKYRWTGLDVEITDSASATPSWSASSLRTMSRGITSTVAKRRWHPSEWTGSDIETKRDKHAIANQSTLRTVGTMRSSLRLQKQTCGWSTWCQHGLMSNHTPLRKHAAHRVLCSFPGVPESLIHFIVETGGHGDPST</sequence>
<organism evidence="1">
    <name type="scientific">Coccidioides immitis RMSCC 2394</name>
    <dbReference type="NCBI Taxonomy" id="404692"/>
    <lineage>
        <taxon>Eukaryota</taxon>
        <taxon>Fungi</taxon>
        <taxon>Dikarya</taxon>
        <taxon>Ascomycota</taxon>
        <taxon>Pezizomycotina</taxon>
        <taxon>Eurotiomycetes</taxon>
        <taxon>Eurotiomycetidae</taxon>
        <taxon>Onygenales</taxon>
        <taxon>Onygenaceae</taxon>
        <taxon>Coccidioides</taxon>
    </lineage>
</organism>
<protein>
    <submittedName>
        <fullName evidence="1">Uncharacterized protein</fullName>
    </submittedName>
</protein>
<dbReference type="Proteomes" id="UP000054565">
    <property type="component" value="Unassembled WGS sequence"/>
</dbReference>
<reference evidence="1" key="1">
    <citation type="submission" date="2006-10" db="EMBL/GenBank/DDBJ databases">
        <title>The Genome Sequence of Coccidioides immitis RMSCC 2394.</title>
        <authorList>
            <consortium name="Coccidioides Genome Resources Consortium"/>
            <consortium name="The Broad Institute Genome Sequencing Platform"/>
            <person name="Henn M.R."/>
            <person name="Jaffe D."/>
            <person name="DeCaprio D."/>
            <person name="Kodira C."/>
            <person name="Young S."/>
            <person name="Butler J."/>
            <person name="Alvarez P."/>
            <person name="Gnerre S."/>
            <person name="Grabherr M."/>
            <person name="Kleber M."/>
            <person name="Mauceli E."/>
            <person name="Brockman W."/>
            <person name="LaButti K."/>
            <person name="Sykes S."/>
            <person name="Crawford M."/>
            <person name="Koehrsen M."/>
            <person name="Engels R."/>
            <person name="Montgomery P."/>
            <person name="Pearson M."/>
            <person name="Howarth C."/>
            <person name="Larson L."/>
            <person name="White J."/>
            <person name="Ledlie T."/>
            <person name="Zeng Q."/>
            <person name="Yandava C."/>
            <person name="Alvarado L."/>
            <person name="O'Leary S."/>
            <person name="Lewis M.L."/>
            <person name="Orsborn K."/>
            <person name="Galgiani J."/>
            <person name="Lander E."/>
            <person name="Nusbaum C."/>
            <person name="Galagan J."/>
            <person name="Birren B."/>
        </authorList>
    </citation>
    <scope>NUCLEOTIDE SEQUENCE</scope>
    <source>
        <strain evidence="1">RMSCC 2394</strain>
    </source>
</reference>
<dbReference type="AlphaFoldDB" id="A0A0J6YLH2"/>
<accession>A0A0J6YLH2</accession>